<gene>
    <name evidence="2" type="ORF">SISNIDRAFT_469324</name>
</gene>
<dbReference type="Proteomes" id="UP000076722">
    <property type="component" value="Unassembled WGS sequence"/>
</dbReference>
<feature type="compositionally biased region" description="Basic and acidic residues" evidence="1">
    <location>
        <begin position="177"/>
        <end position="186"/>
    </location>
</feature>
<evidence type="ECO:0000313" key="2">
    <source>
        <dbReference type="EMBL" id="KZS89567.1"/>
    </source>
</evidence>
<name>A0A164QDS0_9AGAM</name>
<evidence type="ECO:0000256" key="1">
    <source>
        <dbReference type="SAM" id="MobiDB-lite"/>
    </source>
</evidence>
<keyword evidence="3" id="KW-1185">Reference proteome</keyword>
<organism evidence="2 3">
    <name type="scientific">Sistotremastrum niveocremeum HHB9708</name>
    <dbReference type="NCBI Taxonomy" id="1314777"/>
    <lineage>
        <taxon>Eukaryota</taxon>
        <taxon>Fungi</taxon>
        <taxon>Dikarya</taxon>
        <taxon>Basidiomycota</taxon>
        <taxon>Agaricomycotina</taxon>
        <taxon>Agaricomycetes</taxon>
        <taxon>Sistotremastrales</taxon>
        <taxon>Sistotremastraceae</taxon>
        <taxon>Sertulicium</taxon>
        <taxon>Sertulicium niveocremeum</taxon>
    </lineage>
</organism>
<sequence length="223" mass="25050">MHRVKFTKELPLDFRTIMCRRRYKPINPESDQARHFIQPLPDQEPPHVPASHVEPSVCPARPAADPSASSERMQNFSAQQIPKPAGSAGRPNGGGYSLDAKLRQLGWRADEIESLQKLVKHLCGMHLDITAPYSEQDTDLRQIVINKVKQNFPILEAYVNAWPVTEVMKAVMKSARDKSKREKLQKAAEGNLPPPSPTSAVPLTVNRTSQRRRRRPSITPVSP</sequence>
<dbReference type="EMBL" id="KV419427">
    <property type="protein sequence ID" value="KZS89567.1"/>
    <property type="molecule type" value="Genomic_DNA"/>
</dbReference>
<proteinExistence type="predicted"/>
<feature type="region of interest" description="Disordered" evidence="1">
    <location>
        <begin position="42"/>
        <end position="74"/>
    </location>
</feature>
<reference evidence="2 3" key="1">
    <citation type="journal article" date="2016" name="Mol. Biol. Evol.">
        <title>Comparative Genomics of Early-Diverging Mushroom-Forming Fungi Provides Insights into the Origins of Lignocellulose Decay Capabilities.</title>
        <authorList>
            <person name="Nagy L.G."/>
            <person name="Riley R."/>
            <person name="Tritt A."/>
            <person name="Adam C."/>
            <person name="Daum C."/>
            <person name="Floudas D."/>
            <person name="Sun H."/>
            <person name="Yadav J.S."/>
            <person name="Pangilinan J."/>
            <person name="Larsson K.H."/>
            <person name="Matsuura K."/>
            <person name="Barry K."/>
            <person name="Labutti K."/>
            <person name="Kuo R."/>
            <person name="Ohm R.A."/>
            <person name="Bhattacharya S.S."/>
            <person name="Shirouzu T."/>
            <person name="Yoshinaga Y."/>
            <person name="Martin F.M."/>
            <person name="Grigoriev I.V."/>
            <person name="Hibbett D.S."/>
        </authorList>
    </citation>
    <scope>NUCLEOTIDE SEQUENCE [LARGE SCALE GENOMIC DNA]</scope>
    <source>
        <strain evidence="2 3">HHB9708</strain>
    </source>
</reference>
<feature type="compositionally biased region" description="Polar residues" evidence="1">
    <location>
        <begin position="198"/>
        <end position="208"/>
    </location>
</feature>
<feature type="region of interest" description="Disordered" evidence="1">
    <location>
        <begin position="177"/>
        <end position="223"/>
    </location>
</feature>
<accession>A0A164QDS0</accession>
<dbReference type="STRING" id="1314777.A0A164QDS0"/>
<protein>
    <submittedName>
        <fullName evidence="2">Uncharacterized protein</fullName>
    </submittedName>
</protein>
<evidence type="ECO:0000313" key="3">
    <source>
        <dbReference type="Proteomes" id="UP000076722"/>
    </source>
</evidence>
<dbReference type="OrthoDB" id="2686745at2759"/>
<dbReference type="AlphaFoldDB" id="A0A164QDS0"/>
<feature type="compositionally biased region" description="Low complexity" evidence="1">
    <location>
        <begin position="59"/>
        <end position="70"/>
    </location>
</feature>